<reference evidence="2" key="1">
    <citation type="submission" date="2016-10" db="EMBL/GenBank/DDBJ databases">
        <authorList>
            <person name="Varghese N."/>
            <person name="Submissions S."/>
        </authorList>
    </citation>
    <scope>NUCLEOTIDE SEQUENCE [LARGE SCALE GENOMIC DNA]</scope>
    <source>
        <strain evidence="2">CGMCC 1.8946</strain>
    </source>
</reference>
<proteinExistence type="predicted"/>
<name>A0A1G4RLD9_9BACL</name>
<dbReference type="AlphaFoldDB" id="A0A1G4RLD9"/>
<dbReference type="EMBL" id="FMTT01000016">
    <property type="protein sequence ID" value="SCW57451.1"/>
    <property type="molecule type" value="Genomic_DNA"/>
</dbReference>
<sequence length="148" mass="17320">MEYKNDIDITQTLIEMGFNGKLLIQLIQYITDNETMQDFYNFIILKGDGMTKVLLVHNFIIHMQDKHSFQTCKQFEDAYLSAHGTNDKRFVIERLLALKASISQLNKIQTIMEKKNISLPMFYALIVKYRKMYSVSEIITLLETIQIA</sequence>
<evidence type="ECO:0000313" key="2">
    <source>
        <dbReference type="Proteomes" id="UP000198601"/>
    </source>
</evidence>
<accession>A0A1G4RLD9</accession>
<evidence type="ECO:0000313" key="1">
    <source>
        <dbReference type="EMBL" id="SCW57451.1"/>
    </source>
</evidence>
<protein>
    <submittedName>
        <fullName evidence="1">Uncharacterized protein</fullName>
    </submittedName>
</protein>
<dbReference type="RefSeq" id="WP_090672101.1">
    <property type="nucleotide sequence ID" value="NZ_FMTT01000016.1"/>
</dbReference>
<dbReference type="OrthoDB" id="2620711at2"/>
<organism evidence="1 2">
    <name type="scientific">Paenibacillus tianmuensis</name>
    <dbReference type="NCBI Taxonomy" id="624147"/>
    <lineage>
        <taxon>Bacteria</taxon>
        <taxon>Bacillati</taxon>
        <taxon>Bacillota</taxon>
        <taxon>Bacilli</taxon>
        <taxon>Bacillales</taxon>
        <taxon>Paenibacillaceae</taxon>
        <taxon>Paenibacillus</taxon>
    </lineage>
</organism>
<dbReference type="Proteomes" id="UP000198601">
    <property type="component" value="Unassembled WGS sequence"/>
</dbReference>
<keyword evidence="2" id="KW-1185">Reference proteome</keyword>
<gene>
    <name evidence="1" type="ORF">SAMN04487970_1016101</name>
</gene>